<evidence type="ECO:0000259" key="1">
    <source>
        <dbReference type="SMART" id="SM00760"/>
    </source>
</evidence>
<dbReference type="GO" id="GO:0043565">
    <property type="term" value="F:sequence-specific DNA binding"/>
    <property type="evidence" value="ECO:0007669"/>
    <property type="project" value="InterPro"/>
</dbReference>
<dbReference type="Proteomes" id="UP000435138">
    <property type="component" value="Unassembled WGS sequence"/>
</dbReference>
<proteinExistence type="predicted"/>
<sequence length="164" mass="18748">MYAMTLKRIDITPYHSRLLHDHKQRQKRLARAAQRLASKKATRPLALEHAPRWTLATIYFDAHVRAYQLHVANRRVRAEVTYIKKRCLELKVSYPDVVGRCSSKRVVTARRLLMSEVRQKFALGYGEIGRAFGGRDKATVAGAIDTQNSTARCKNEEAVVDSVR</sequence>
<name>A0A6A8A685_9HYPH</name>
<organism evidence="2 3">
    <name type="scientific">Endobacterium cereale</name>
    <dbReference type="NCBI Taxonomy" id="2663029"/>
    <lineage>
        <taxon>Bacteria</taxon>
        <taxon>Pseudomonadati</taxon>
        <taxon>Pseudomonadota</taxon>
        <taxon>Alphaproteobacteria</taxon>
        <taxon>Hyphomicrobiales</taxon>
        <taxon>Rhizobiaceae</taxon>
        <taxon>Endobacterium</taxon>
    </lineage>
</organism>
<accession>A0A6A8A685</accession>
<keyword evidence="3" id="KW-1185">Reference proteome</keyword>
<dbReference type="Pfam" id="PF08299">
    <property type="entry name" value="Bac_DnaA_C"/>
    <property type="match status" value="1"/>
</dbReference>
<dbReference type="Gene3D" id="1.10.1750.10">
    <property type="match status" value="1"/>
</dbReference>
<dbReference type="RefSeq" id="WP_153352900.1">
    <property type="nucleotide sequence ID" value="NZ_JAYKOO010000006.1"/>
</dbReference>
<dbReference type="AlphaFoldDB" id="A0A6A8A685"/>
<dbReference type="InterPro" id="IPR010921">
    <property type="entry name" value="Trp_repressor/repl_initiator"/>
</dbReference>
<dbReference type="InterPro" id="IPR013159">
    <property type="entry name" value="DnaA_C"/>
</dbReference>
<dbReference type="SUPFAM" id="SSF48295">
    <property type="entry name" value="TrpR-like"/>
    <property type="match status" value="1"/>
</dbReference>
<reference evidence="2 3" key="1">
    <citation type="submission" date="2019-11" db="EMBL/GenBank/DDBJ databases">
        <title>Genome analysis of Rhizobacterium cereale a novel genus and species isolated from maize roots in North Spain.</title>
        <authorList>
            <person name="Menendez E."/>
            <person name="Flores-Felix J.D."/>
            <person name="Ramirez-Bahena M.-H."/>
            <person name="Igual J.M."/>
            <person name="Garcia-Fraile P."/>
            <person name="Peix A."/>
            <person name="Velazquez E."/>
        </authorList>
    </citation>
    <scope>NUCLEOTIDE SEQUENCE [LARGE SCALE GENOMIC DNA]</scope>
    <source>
        <strain evidence="2 3">RZME27</strain>
    </source>
</reference>
<protein>
    <recommendedName>
        <fullName evidence="1">Chromosomal replication initiator DnaA C-terminal domain-containing protein</fullName>
    </recommendedName>
</protein>
<feature type="domain" description="Chromosomal replication initiator DnaA C-terminal" evidence="1">
    <location>
        <begin position="79"/>
        <end position="147"/>
    </location>
</feature>
<dbReference type="SMART" id="SM00760">
    <property type="entry name" value="Bac_DnaA_C"/>
    <property type="match status" value="1"/>
</dbReference>
<dbReference type="GO" id="GO:0005524">
    <property type="term" value="F:ATP binding"/>
    <property type="evidence" value="ECO:0007669"/>
    <property type="project" value="InterPro"/>
</dbReference>
<evidence type="ECO:0000313" key="3">
    <source>
        <dbReference type="Proteomes" id="UP000435138"/>
    </source>
</evidence>
<dbReference type="EMBL" id="WIXI01000031">
    <property type="protein sequence ID" value="MQY45367.1"/>
    <property type="molecule type" value="Genomic_DNA"/>
</dbReference>
<dbReference type="GO" id="GO:0006270">
    <property type="term" value="P:DNA replication initiation"/>
    <property type="evidence" value="ECO:0007669"/>
    <property type="project" value="InterPro"/>
</dbReference>
<evidence type="ECO:0000313" key="2">
    <source>
        <dbReference type="EMBL" id="MQY45367.1"/>
    </source>
</evidence>
<gene>
    <name evidence="2" type="ORF">GAO09_04715</name>
</gene>
<comment type="caution">
    <text evidence="2">The sequence shown here is derived from an EMBL/GenBank/DDBJ whole genome shotgun (WGS) entry which is preliminary data.</text>
</comment>
<dbReference type="GO" id="GO:0006275">
    <property type="term" value="P:regulation of DNA replication"/>
    <property type="evidence" value="ECO:0007669"/>
    <property type="project" value="InterPro"/>
</dbReference>